<dbReference type="InterPro" id="IPR050237">
    <property type="entry name" value="ATP-dep_AMP-bd_enzyme"/>
</dbReference>
<dbReference type="AlphaFoldDB" id="Q82SH7"/>
<dbReference type="HOGENOM" id="CLU_000022_59_7_4"/>
<evidence type="ECO:0000313" key="5">
    <source>
        <dbReference type="Proteomes" id="UP000001416"/>
    </source>
</evidence>
<dbReference type="PANTHER" id="PTHR43767:SF1">
    <property type="entry name" value="NONRIBOSOMAL PEPTIDE SYNTHASE PES1 (EUROFUNG)-RELATED"/>
    <property type="match status" value="1"/>
</dbReference>
<evidence type="ECO:0000259" key="3">
    <source>
        <dbReference type="Pfam" id="PF13193"/>
    </source>
</evidence>
<keyword evidence="1" id="KW-0472">Membrane</keyword>
<feature type="transmembrane region" description="Helical" evidence="1">
    <location>
        <begin position="234"/>
        <end position="256"/>
    </location>
</feature>
<evidence type="ECO:0000313" key="4">
    <source>
        <dbReference type="EMBL" id="CAD86261.1"/>
    </source>
</evidence>
<dbReference type="PhylomeDB" id="Q82SH7"/>
<dbReference type="SUPFAM" id="SSF56801">
    <property type="entry name" value="Acetyl-CoA synthetase-like"/>
    <property type="match status" value="1"/>
</dbReference>
<dbReference type="InterPro" id="IPR000873">
    <property type="entry name" value="AMP-dep_synth/lig_dom"/>
</dbReference>
<dbReference type="InterPro" id="IPR045851">
    <property type="entry name" value="AMP-bd_C_sf"/>
</dbReference>
<organism evidence="4 5">
    <name type="scientific">Nitrosomonas europaea (strain ATCC 19718 / CIP 103999 / KCTC 2705 / NBRC 14298)</name>
    <dbReference type="NCBI Taxonomy" id="228410"/>
    <lineage>
        <taxon>Bacteria</taxon>
        <taxon>Pseudomonadati</taxon>
        <taxon>Pseudomonadota</taxon>
        <taxon>Betaproteobacteria</taxon>
        <taxon>Nitrosomonadales</taxon>
        <taxon>Nitrosomonadaceae</taxon>
        <taxon>Nitrosomonas</taxon>
    </lineage>
</organism>
<dbReference type="KEGG" id="neu:NE2349"/>
<dbReference type="InterPro" id="IPR042099">
    <property type="entry name" value="ANL_N_sf"/>
</dbReference>
<keyword evidence="1" id="KW-0812">Transmembrane</keyword>
<name>Q82SH7_NITEU</name>
<dbReference type="OrthoDB" id="9766486at2"/>
<keyword evidence="1" id="KW-1133">Transmembrane helix</keyword>
<dbReference type="Gene3D" id="3.40.50.12780">
    <property type="entry name" value="N-terminal domain of ligase-like"/>
    <property type="match status" value="1"/>
</dbReference>
<sequence>MNHAGIIDLVPAEVRQQWTNDGIYPDKSLFDLFCEHARKNPEKPAVVTLDHTLTYRQLLHKVTRLANSLRHLGVVAGDVIAYQLANSAHHCAIDLAAAALGAIVAPFPPGRGRLDIQSLLQRCDARVIVVEPLFLQQDLCELIESLRPALLSLRILVVDGVARTGWHTLNDLFQSRPIATEELPDVDPDSPARFLISSGTEADPKWIAYSHNALAGGRGRFLQHIHTRDKDFRALYLVPLGTAFGSSATFGVLSWMGGTLIMLPRFDVVATIRAIGQLRPTHVFGVPTMFQRIAADPDLAKIDISSLVAIVSGGAKIDETSILRCCGAFGCSFINLYGSADGVNCHTMLDDNMTTVLHTTGRPNPEVCSIRIVDDRKNELAQGQTGEIAARGPITPMQYVNNPELDALYRDAEGWVYTGDLGFIDEQGNLVLTGRKKEIIIRGGINISPAQIEDIAASHPAVVSAACIPVEDEDLGHRVCLCLVMSEGAERPSLAQFARFLLDRGLEQNKLPEYLRYLRQLPLSPAGKVDKKQLIAELENTQFKSNAAVVSRVDFSARMH</sequence>
<dbReference type="EMBL" id="AL954747">
    <property type="protein sequence ID" value="CAD86261.1"/>
    <property type="molecule type" value="Genomic_DNA"/>
</dbReference>
<feature type="domain" description="AMP-dependent synthetase/ligase" evidence="2">
    <location>
        <begin position="35"/>
        <end position="399"/>
    </location>
</feature>
<dbReference type="Pfam" id="PF00501">
    <property type="entry name" value="AMP-binding"/>
    <property type="match status" value="1"/>
</dbReference>
<dbReference type="Gene3D" id="3.30.300.30">
    <property type="match status" value="1"/>
</dbReference>
<dbReference type="RefSeq" id="WP_011112829.1">
    <property type="nucleotide sequence ID" value="NC_004757.1"/>
</dbReference>
<dbReference type="Pfam" id="PF13193">
    <property type="entry name" value="AMP-binding_C"/>
    <property type="match status" value="1"/>
</dbReference>
<evidence type="ECO:0000256" key="1">
    <source>
        <dbReference type="SAM" id="Phobius"/>
    </source>
</evidence>
<reference evidence="4 5" key="1">
    <citation type="journal article" date="2003" name="J. Bacteriol.">
        <title>Complete genome sequence of the ammonia-oxidizing bacterium and obligate chemolithoautotroph Nitrosomonas europaea.</title>
        <authorList>
            <person name="Chain P."/>
            <person name="Lamerdin J."/>
            <person name="Larimer F."/>
            <person name="Regala W."/>
            <person name="Land M."/>
            <person name="Hauser L."/>
            <person name="Hooper A."/>
            <person name="Klotz M."/>
            <person name="Norton J."/>
            <person name="Sayavedra-Soto L."/>
            <person name="Arciero D."/>
            <person name="Hommes N."/>
            <person name="Whittaker M."/>
            <person name="Arp D."/>
        </authorList>
    </citation>
    <scope>NUCLEOTIDE SEQUENCE [LARGE SCALE GENOMIC DNA]</scope>
    <source>
        <strain evidence="5">ATCC 19718 / CIP 103999 / KCTC 2705 / NBRC 14298</strain>
    </source>
</reference>
<dbReference type="eggNOG" id="COG0318">
    <property type="taxonomic scope" value="Bacteria"/>
</dbReference>
<evidence type="ECO:0000259" key="2">
    <source>
        <dbReference type="Pfam" id="PF00501"/>
    </source>
</evidence>
<keyword evidence="4" id="KW-0436">Ligase</keyword>
<dbReference type="STRING" id="228410.NE2349"/>
<keyword evidence="5" id="KW-1185">Reference proteome</keyword>
<protein>
    <submittedName>
        <fullName evidence="4">AMP-dependent synthetase and ligase</fullName>
    </submittedName>
</protein>
<dbReference type="PANTHER" id="PTHR43767">
    <property type="entry name" value="LONG-CHAIN-FATTY-ACID--COA LIGASE"/>
    <property type="match status" value="1"/>
</dbReference>
<dbReference type="GO" id="GO:0016878">
    <property type="term" value="F:acid-thiol ligase activity"/>
    <property type="evidence" value="ECO:0007669"/>
    <property type="project" value="UniProtKB-ARBA"/>
</dbReference>
<proteinExistence type="predicted"/>
<dbReference type="Proteomes" id="UP000001416">
    <property type="component" value="Chromosome"/>
</dbReference>
<dbReference type="GeneID" id="87105481"/>
<feature type="domain" description="AMP-binding enzyme C-terminal" evidence="3">
    <location>
        <begin position="451"/>
        <end position="528"/>
    </location>
</feature>
<dbReference type="InterPro" id="IPR025110">
    <property type="entry name" value="AMP-bd_C"/>
</dbReference>
<accession>Q82SH7</accession>
<gene>
    <name evidence="4" type="primary">ydiD,ppsA</name>
    <name evidence="4" type="ordered locus">NE2349</name>
</gene>